<organism evidence="1 2">
    <name type="scientific">Paenibacillus mesotrionivorans</name>
    <dbReference type="NCBI Taxonomy" id="3160968"/>
    <lineage>
        <taxon>Bacteria</taxon>
        <taxon>Bacillati</taxon>
        <taxon>Bacillota</taxon>
        <taxon>Bacilli</taxon>
        <taxon>Bacillales</taxon>
        <taxon>Paenibacillaceae</taxon>
        <taxon>Paenibacillus</taxon>
    </lineage>
</organism>
<evidence type="ECO:0000313" key="2">
    <source>
        <dbReference type="Proteomes" id="UP001631969"/>
    </source>
</evidence>
<dbReference type="EMBL" id="JBJURJ010000016">
    <property type="protein sequence ID" value="MFM9331002.1"/>
    <property type="molecule type" value="Genomic_DNA"/>
</dbReference>
<proteinExistence type="predicted"/>
<gene>
    <name evidence="1" type="ORF">ACI1P1_22170</name>
</gene>
<sequence length="296" mass="31636">MVKKTNRWLILALAISVFGLLLTACGGKDEPGNAAASAGAGASPAANKNIKIGVSPGPYGDMIKVAIAPYMEKLGYKIEVVQFSDYVQPDQALGSKEIDANLMQHTVYLTKFAADNKLDIGKVISVPTAGMGVFSNKVKSLKEIPDGSKVAIAVDASNLARSLRFLKSLELIDLKADVDATKATVHDISSNPRKLEFVTMDAAQISRSLDSVAVGLIPGNFAIAAKLDFSKALAVEKLTEDYKNVVAVRTPDITGQLGKDLKAAVESEEFHKAIEDANGIFKAFDKPEWYTAKYGK</sequence>
<dbReference type="Proteomes" id="UP001631969">
    <property type="component" value="Unassembled WGS sequence"/>
</dbReference>
<comment type="caution">
    <text evidence="1">The sequence shown here is derived from an EMBL/GenBank/DDBJ whole genome shotgun (WGS) entry which is preliminary data.</text>
</comment>
<reference evidence="1" key="1">
    <citation type="submission" date="2024-12" db="EMBL/GenBank/DDBJ databases">
        <authorList>
            <person name="Wu N."/>
        </authorList>
    </citation>
    <scope>NUCLEOTIDE SEQUENCE</scope>
    <source>
        <strain evidence="1">P15</strain>
    </source>
</reference>
<accession>A0ACC7P9H4</accession>
<keyword evidence="2" id="KW-1185">Reference proteome</keyword>
<protein>
    <submittedName>
        <fullName evidence="1">MetQ/NlpA family ABC transporter substrate-binding protein</fullName>
    </submittedName>
</protein>
<name>A0ACC7P9H4_9BACL</name>
<evidence type="ECO:0000313" key="1">
    <source>
        <dbReference type="EMBL" id="MFM9331002.1"/>
    </source>
</evidence>